<organism evidence="2 3">
    <name type="scientific">Serratia grimesii</name>
    <dbReference type="NCBI Taxonomy" id="82995"/>
    <lineage>
        <taxon>Bacteria</taxon>
        <taxon>Pseudomonadati</taxon>
        <taxon>Pseudomonadota</taxon>
        <taxon>Gammaproteobacteria</taxon>
        <taxon>Enterobacterales</taxon>
        <taxon>Yersiniaceae</taxon>
        <taxon>Serratia</taxon>
    </lineage>
</organism>
<gene>
    <name evidence="2" type="ORF">CR62_04575</name>
</gene>
<reference evidence="2 3" key="1">
    <citation type="submission" date="2014-03" db="EMBL/GenBank/DDBJ databases">
        <title>Draft genome sequence of the Serratia grimesii strain a2.</title>
        <authorList>
            <person name="Toymentseva A."/>
            <person name="Kazakov S."/>
            <person name="Giliazeva A."/>
            <person name="Ismagilova R."/>
            <person name="Shah R."/>
            <person name="Sharipova M."/>
            <person name="Khaitlina S."/>
            <person name="Mardanova A."/>
        </authorList>
    </citation>
    <scope>NUCLEOTIDE SEQUENCE [LARGE SCALE GENOMIC DNA]</scope>
    <source>
        <strain evidence="2 3">A2</strain>
    </source>
</reference>
<keyword evidence="1" id="KW-0472">Membrane</keyword>
<evidence type="ECO:0000313" key="3">
    <source>
        <dbReference type="Proteomes" id="UP000028721"/>
    </source>
</evidence>
<feature type="transmembrane region" description="Helical" evidence="1">
    <location>
        <begin position="6"/>
        <end position="29"/>
    </location>
</feature>
<comment type="caution">
    <text evidence="2">The sequence shown here is derived from an EMBL/GenBank/DDBJ whole genome shotgun (WGS) entry which is preliminary data.</text>
</comment>
<accession>A0ABR4U943</accession>
<evidence type="ECO:0000313" key="2">
    <source>
        <dbReference type="EMBL" id="KFB88551.1"/>
    </source>
</evidence>
<name>A0ABR4U943_9GAMM</name>
<evidence type="ECO:0000256" key="1">
    <source>
        <dbReference type="SAM" id="Phobius"/>
    </source>
</evidence>
<keyword evidence="1" id="KW-1133">Transmembrane helix</keyword>
<dbReference type="EMBL" id="JGVP01000013">
    <property type="protein sequence ID" value="KFB88551.1"/>
    <property type="molecule type" value="Genomic_DNA"/>
</dbReference>
<protein>
    <submittedName>
        <fullName evidence="2">Uncharacterized protein</fullName>
    </submittedName>
</protein>
<proteinExistence type="predicted"/>
<sequence>MKNDVFVIIIVSDVYLFVFLWVFSFVIGFGDVFNPILGLHYCYFLSSHPATVYQPEFSGVFMATEAIKRREVQK</sequence>
<keyword evidence="3" id="KW-1185">Reference proteome</keyword>
<dbReference type="Proteomes" id="UP000028721">
    <property type="component" value="Unassembled WGS sequence"/>
</dbReference>
<keyword evidence="1" id="KW-0812">Transmembrane</keyword>